<evidence type="ECO:0000313" key="9">
    <source>
        <dbReference type="EMBL" id="CAB9531403.1"/>
    </source>
</evidence>
<sequence length="475" mass="51810">MGALSRRRLFLGLWAPLFLAGSSAAFVPHAQTKKVAKTSNLQVIPGPAEFGDLSSLQHAAHDFFSSTSTLLSDAAAATAEKEPSWWDNYLQVFRNILVTVHDTVDGPLTSAGVENTWGVSIALFTCSMRALLIPLSIQQNKNAEYMKALKPYISEIKEKFKDNEQAKNSATGKLFEDANQNPLAGCAVSILQLPILLGLYRGIRILAQEGRIDEPFLWIPSLEGPVGPPDYRGTEWLTAGWTTDAITGYPVPSMGWETTLAFLAMPLLLVVLQSVTLRVLQPPKDDSMSEEEAKTFEQTQLVFKFLPLMLGFFALQVPAGLTIYWVTTNLFTLTQSLTVRAYFAANPPEINLPDYWDNLGSDKDISDMTPEEKRAAVQAGLSIGPTMEDLKTESKFHTFVDRQPLRSSSDAWQRVVLASTPVASEDGDAPAAVVSEIKIPAEMESWVKGDDQKVLAAAATAEEKVPDAAATTTAA</sequence>
<dbReference type="OrthoDB" id="2148490at2759"/>
<dbReference type="CDD" id="cd20070">
    <property type="entry name" value="5TM_YidC_Alb3"/>
    <property type="match status" value="1"/>
</dbReference>
<comment type="similarity">
    <text evidence="5">Belongs to the OXA1/ALB3/YidC family.</text>
</comment>
<evidence type="ECO:0000256" key="1">
    <source>
        <dbReference type="ARBA" id="ARBA00004141"/>
    </source>
</evidence>
<feature type="domain" description="Membrane insertase YidC/Oxa/ALB C-terminal" evidence="8">
    <location>
        <begin position="117"/>
        <end position="340"/>
    </location>
</feature>
<feature type="signal peptide" evidence="7">
    <location>
        <begin position="1"/>
        <end position="24"/>
    </location>
</feature>
<evidence type="ECO:0000259" key="8">
    <source>
        <dbReference type="Pfam" id="PF02096"/>
    </source>
</evidence>
<dbReference type="InterPro" id="IPR001708">
    <property type="entry name" value="YidC/ALB3/OXA1/COX18"/>
</dbReference>
<comment type="subcellular location">
    <subcellularLocation>
        <location evidence="1 5">Membrane</location>
        <topology evidence="1 5">Multi-pass membrane protein</topology>
    </subcellularLocation>
</comment>
<dbReference type="Proteomes" id="UP001153069">
    <property type="component" value="Unassembled WGS sequence"/>
</dbReference>
<name>A0A9N8I1F2_9STRA</name>
<dbReference type="NCBIfam" id="TIGR03592">
    <property type="entry name" value="yidC_oxa1_cterm"/>
    <property type="match status" value="1"/>
</dbReference>
<comment type="caution">
    <text evidence="9">The sequence shown here is derived from an EMBL/GenBank/DDBJ whole genome shotgun (WGS) entry which is preliminary data.</text>
</comment>
<dbReference type="GO" id="GO:0051205">
    <property type="term" value="P:protein insertion into membrane"/>
    <property type="evidence" value="ECO:0007669"/>
    <property type="project" value="TreeGrafter"/>
</dbReference>
<keyword evidence="10" id="KW-1185">Reference proteome</keyword>
<keyword evidence="3 6" id="KW-1133">Transmembrane helix</keyword>
<evidence type="ECO:0000256" key="7">
    <source>
        <dbReference type="SAM" id="SignalP"/>
    </source>
</evidence>
<reference evidence="9" key="1">
    <citation type="submission" date="2020-06" db="EMBL/GenBank/DDBJ databases">
        <authorList>
            <consortium name="Plant Systems Biology data submission"/>
        </authorList>
    </citation>
    <scope>NUCLEOTIDE SEQUENCE</scope>
    <source>
        <strain evidence="9">D6</strain>
    </source>
</reference>
<dbReference type="PANTHER" id="PTHR12428">
    <property type="entry name" value="OXA1"/>
    <property type="match status" value="1"/>
</dbReference>
<keyword evidence="4 6" id="KW-0472">Membrane</keyword>
<evidence type="ECO:0000256" key="6">
    <source>
        <dbReference type="SAM" id="Phobius"/>
    </source>
</evidence>
<dbReference type="Pfam" id="PF02096">
    <property type="entry name" value="60KD_IMP"/>
    <property type="match status" value="1"/>
</dbReference>
<dbReference type="PANTHER" id="PTHR12428:SF14">
    <property type="entry name" value="ALBINO3-LIKE PROTEIN 1, CHLOROPLASTIC"/>
    <property type="match status" value="1"/>
</dbReference>
<dbReference type="GO" id="GO:0016020">
    <property type="term" value="C:membrane"/>
    <property type="evidence" value="ECO:0007669"/>
    <property type="project" value="UniProtKB-SubCell"/>
</dbReference>
<gene>
    <name evidence="9" type="ORF">SEMRO_3501_G348680.1</name>
</gene>
<dbReference type="InterPro" id="IPR028055">
    <property type="entry name" value="YidC/Oxa/ALB_C"/>
</dbReference>
<evidence type="ECO:0000313" key="10">
    <source>
        <dbReference type="Proteomes" id="UP001153069"/>
    </source>
</evidence>
<accession>A0A9N8I1F2</accession>
<proteinExistence type="inferred from homology"/>
<organism evidence="9 10">
    <name type="scientific">Seminavis robusta</name>
    <dbReference type="NCBI Taxonomy" id="568900"/>
    <lineage>
        <taxon>Eukaryota</taxon>
        <taxon>Sar</taxon>
        <taxon>Stramenopiles</taxon>
        <taxon>Ochrophyta</taxon>
        <taxon>Bacillariophyta</taxon>
        <taxon>Bacillariophyceae</taxon>
        <taxon>Bacillariophycidae</taxon>
        <taxon>Naviculales</taxon>
        <taxon>Naviculaceae</taxon>
        <taxon>Seminavis</taxon>
    </lineage>
</organism>
<evidence type="ECO:0000256" key="5">
    <source>
        <dbReference type="RuleBase" id="RU003945"/>
    </source>
</evidence>
<dbReference type="EMBL" id="CAICTM010003499">
    <property type="protein sequence ID" value="CAB9531403.1"/>
    <property type="molecule type" value="Genomic_DNA"/>
</dbReference>
<evidence type="ECO:0000256" key="2">
    <source>
        <dbReference type="ARBA" id="ARBA00022692"/>
    </source>
</evidence>
<feature type="transmembrane region" description="Helical" evidence="6">
    <location>
        <begin position="260"/>
        <end position="280"/>
    </location>
</feature>
<evidence type="ECO:0000256" key="3">
    <source>
        <dbReference type="ARBA" id="ARBA00022989"/>
    </source>
</evidence>
<evidence type="ECO:0000256" key="4">
    <source>
        <dbReference type="ARBA" id="ARBA00023136"/>
    </source>
</evidence>
<dbReference type="InterPro" id="IPR047196">
    <property type="entry name" value="YidC_ALB_C"/>
</dbReference>
<keyword evidence="7" id="KW-0732">Signal</keyword>
<feature type="chain" id="PRO_5040494079" evidence="7">
    <location>
        <begin position="25"/>
        <end position="475"/>
    </location>
</feature>
<dbReference type="GO" id="GO:0032977">
    <property type="term" value="F:membrane insertase activity"/>
    <property type="evidence" value="ECO:0007669"/>
    <property type="project" value="InterPro"/>
</dbReference>
<keyword evidence="2 5" id="KW-0812">Transmembrane</keyword>
<feature type="transmembrane region" description="Helical" evidence="6">
    <location>
        <begin position="301"/>
        <end position="326"/>
    </location>
</feature>
<protein>
    <submittedName>
        <fullName evidence="9">ALBINO3-like protein 1, chloroplastic</fullName>
    </submittedName>
</protein>
<dbReference type="AlphaFoldDB" id="A0A9N8I1F2"/>